<dbReference type="AlphaFoldDB" id="A0A251UA53"/>
<keyword evidence="2 3" id="KW-0175">Coiled coil</keyword>
<evidence type="ECO:0000313" key="5">
    <source>
        <dbReference type="EMBL" id="OTG20220.1"/>
    </source>
</evidence>
<accession>A0A251UA53</accession>
<reference evidence="4 6" key="1">
    <citation type="journal article" date="2017" name="Nature">
        <title>The sunflower genome provides insights into oil metabolism, flowering and Asterid evolution.</title>
        <authorList>
            <person name="Badouin H."/>
            <person name="Gouzy J."/>
            <person name="Grassa C.J."/>
            <person name="Murat F."/>
            <person name="Staton S.E."/>
            <person name="Cottret L."/>
            <person name="Lelandais-Briere C."/>
            <person name="Owens G.L."/>
            <person name="Carrere S."/>
            <person name="Mayjonade B."/>
            <person name="Legrand L."/>
            <person name="Gill N."/>
            <person name="Kane N.C."/>
            <person name="Bowers J.E."/>
            <person name="Hubner S."/>
            <person name="Bellec A."/>
            <person name="Berard A."/>
            <person name="Berges H."/>
            <person name="Blanchet N."/>
            <person name="Boniface M.C."/>
            <person name="Brunel D."/>
            <person name="Catrice O."/>
            <person name="Chaidir N."/>
            <person name="Claudel C."/>
            <person name="Donnadieu C."/>
            <person name="Faraut T."/>
            <person name="Fievet G."/>
            <person name="Helmstetter N."/>
            <person name="King M."/>
            <person name="Knapp S.J."/>
            <person name="Lai Z."/>
            <person name="Le Paslier M.C."/>
            <person name="Lippi Y."/>
            <person name="Lorenzon L."/>
            <person name="Mandel J.R."/>
            <person name="Marage G."/>
            <person name="Marchand G."/>
            <person name="Marquand E."/>
            <person name="Bret-Mestries E."/>
            <person name="Morien E."/>
            <person name="Nambeesan S."/>
            <person name="Nguyen T."/>
            <person name="Pegot-Espagnet P."/>
            <person name="Pouilly N."/>
            <person name="Raftis F."/>
            <person name="Sallet E."/>
            <person name="Schiex T."/>
            <person name="Thomas J."/>
            <person name="Vandecasteele C."/>
            <person name="Vares D."/>
            <person name="Vear F."/>
            <person name="Vautrin S."/>
            <person name="Crespi M."/>
            <person name="Mangin B."/>
            <person name="Burke J.M."/>
            <person name="Salse J."/>
            <person name="Munos S."/>
            <person name="Vincourt P."/>
            <person name="Rieseberg L.H."/>
            <person name="Langlade N.B."/>
        </authorList>
    </citation>
    <scope>NUCLEOTIDE SEQUENCE [LARGE SCALE GENOMIC DNA]</scope>
    <source>
        <strain evidence="6">cv. SF193</strain>
        <tissue evidence="4">Leaves</tissue>
    </source>
</reference>
<name>A0A251UA53_HELAN</name>
<evidence type="ECO:0000256" key="1">
    <source>
        <dbReference type="ARBA" id="ARBA00005485"/>
    </source>
</evidence>
<comment type="similarity">
    <text evidence="1">Belongs to the WEB family.</text>
</comment>
<dbReference type="Pfam" id="PF05701">
    <property type="entry name" value="WEMBL"/>
    <property type="match status" value="1"/>
</dbReference>
<gene>
    <name evidence="5" type="ORF">HannXRQ_Chr07g0190621</name>
    <name evidence="4" type="ORF">HanXRQr2_Chr07g0296301</name>
</gene>
<dbReference type="PANTHER" id="PTHR32054:SF2">
    <property type="entry name" value="PROTEIN PLASTID MOVEMENT IMPAIRED 2"/>
    <property type="match status" value="1"/>
</dbReference>
<dbReference type="EMBL" id="MNCJ02000322">
    <property type="protein sequence ID" value="KAF5798726.1"/>
    <property type="molecule type" value="Genomic_DNA"/>
</dbReference>
<evidence type="ECO:0000313" key="4">
    <source>
        <dbReference type="EMBL" id="KAF5798726.1"/>
    </source>
</evidence>
<dbReference type="InterPro" id="IPR008545">
    <property type="entry name" value="Web"/>
</dbReference>
<dbReference type="EMBL" id="CM007896">
    <property type="protein sequence ID" value="OTG20220.1"/>
    <property type="molecule type" value="Genomic_DNA"/>
</dbReference>
<dbReference type="PANTHER" id="PTHR32054">
    <property type="entry name" value="HEAVY CHAIN, PUTATIVE, EXPRESSED-RELATED-RELATED"/>
    <property type="match status" value="1"/>
</dbReference>
<sequence>MESVETELSDAKKEVLELCLKIAESNLRSKERQRKPKWRERYDQYDAETSVKNEDESCEEVVKELEHVRRELRKLKRDMVRVLKEKRDAERAARASSSKQLTLLTSMELMKKEIQELGEARREEDEDNVNERQVTLVTEELEGAKQELASVKGERFKFMSSMDVIQDELTCVRVETARLQKAERKRELTIQSLNSKILRAKAKLESLTSVESKTDTVASNLVVTLEQLRSEAETVKKEEDVISEETENTSREICKTEHEIKVAEKTLEAAMEVLTAIKSSESKALGNLKSMINTTMEARNVASINNSMITITDFEYGYLTGQAGGAAEVADKKIAAAKAWVEALKTNERGILMKIEMAETEASKLSIEPDAEVDADGPGFGLGERIVASGRRSMARVGSKAAVRRARLQKLRSSTARYSGKMGSFRREKGMPKLV</sequence>
<dbReference type="STRING" id="4232.A0A251UA53"/>
<reference evidence="4" key="3">
    <citation type="submission" date="2020-06" db="EMBL/GenBank/DDBJ databases">
        <title>Helianthus annuus Genome sequencing and assembly Release 2.</title>
        <authorList>
            <person name="Gouzy J."/>
            <person name="Langlade N."/>
            <person name="Munos S."/>
        </authorList>
    </citation>
    <scope>NUCLEOTIDE SEQUENCE</scope>
    <source>
        <tissue evidence="4">Leaves</tissue>
    </source>
</reference>
<dbReference type="GO" id="GO:0009903">
    <property type="term" value="P:chloroplast avoidance movement"/>
    <property type="evidence" value="ECO:0000318"/>
    <property type="project" value="GO_Central"/>
</dbReference>
<dbReference type="OMA" id="ICKTEHE"/>
<feature type="coiled-coil region" evidence="3">
    <location>
        <begin position="1"/>
        <end position="154"/>
    </location>
</feature>
<proteinExistence type="inferred from homology"/>
<feature type="coiled-coil region" evidence="3">
    <location>
        <begin position="190"/>
        <end position="245"/>
    </location>
</feature>
<dbReference type="GO" id="GO:0005829">
    <property type="term" value="C:cytosol"/>
    <property type="evidence" value="ECO:0000318"/>
    <property type="project" value="GO_Central"/>
</dbReference>
<reference evidence="5" key="2">
    <citation type="submission" date="2017-02" db="EMBL/GenBank/DDBJ databases">
        <title>Sunflower complete genome.</title>
        <authorList>
            <person name="Langlade N."/>
            <person name="Munos S."/>
        </authorList>
    </citation>
    <scope>NUCLEOTIDE SEQUENCE [LARGE SCALE GENOMIC DNA]</scope>
    <source>
        <tissue evidence="5">Leaves</tissue>
    </source>
</reference>
<evidence type="ECO:0000313" key="6">
    <source>
        <dbReference type="Proteomes" id="UP000215914"/>
    </source>
</evidence>
<evidence type="ECO:0000256" key="3">
    <source>
        <dbReference type="SAM" id="Coils"/>
    </source>
</evidence>
<dbReference type="Proteomes" id="UP000215914">
    <property type="component" value="Chromosome 7"/>
</dbReference>
<dbReference type="GO" id="GO:0009904">
    <property type="term" value="P:chloroplast accumulation movement"/>
    <property type="evidence" value="ECO:0000318"/>
    <property type="project" value="GO_Central"/>
</dbReference>
<organism evidence="5 6">
    <name type="scientific">Helianthus annuus</name>
    <name type="common">Common sunflower</name>
    <dbReference type="NCBI Taxonomy" id="4232"/>
    <lineage>
        <taxon>Eukaryota</taxon>
        <taxon>Viridiplantae</taxon>
        <taxon>Streptophyta</taxon>
        <taxon>Embryophyta</taxon>
        <taxon>Tracheophyta</taxon>
        <taxon>Spermatophyta</taxon>
        <taxon>Magnoliopsida</taxon>
        <taxon>eudicotyledons</taxon>
        <taxon>Gunneridae</taxon>
        <taxon>Pentapetalae</taxon>
        <taxon>asterids</taxon>
        <taxon>campanulids</taxon>
        <taxon>Asterales</taxon>
        <taxon>Asteraceae</taxon>
        <taxon>Asteroideae</taxon>
        <taxon>Heliantheae alliance</taxon>
        <taxon>Heliantheae</taxon>
        <taxon>Helianthus</taxon>
    </lineage>
</organism>
<dbReference type="InParanoid" id="A0A251UA53"/>
<keyword evidence="6" id="KW-1185">Reference proteome</keyword>
<dbReference type="Gramene" id="mRNA:HanXRQr2_Chr07g0296301">
    <property type="protein sequence ID" value="mRNA:HanXRQr2_Chr07g0296301"/>
    <property type="gene ID" value="HanXRQr2_Chr07g0296301"/>
</dbReference>
<protein>
    <submittedName>
        <fullName evidence="5">Putative WEB family</fullName>
    </submittedName>
    <submittedName>
        <fullName evidence="4">WEB family protein</fullName>
    </submittedName>
</protein>
<evidence type="ECO:0000256" key="2">
    <source>
        <dbReference type="ARBA" id="ARBA00023054"/>
    </source>
</evidence>
<dbReference type="OrthoDB" id="685331at2759"/>